<dbReference type="RefSeq" id="WP_155337550.1">
    <property type="nucleotide sequence ID" value="NZ_BAAABN010000032.1"/>
</dbReference>
<keyword evidence="3" id="KW-1185">Reference proteome</keyword>
<feature type="domain" description="HTH cro/C1-type" evidence="1">
    <location>
        <begin position="11"/>
        <end position="65"/>
    </location>
</feature>
<dbReference type="OrthoDB" id="5184419at2"/>
<organism evidence="2 3">
    <name type="scientific">Acrocarpospora corrugata</name>
    <dbReference type="NCBI Taxonomy" id="35763"/>
    <lineage>
        <taxon>Bacteria</taxon>
        <taxon>Bacillati</taxon>
        <taxon>Actinomycetota</taxon>
        <taxon>Actinomycetes</taxon>
        <taxon>Streptosporangiales</taxon>
        <taxon>Streptosporangiaceae</taxon>
        <taxon>Acrocarpospora</taxon>
    </lineage>
</organism>
<evidence type="ECO:0000313" key="2">
    <source>
        <dbReference type="EMBL" id="GES01255.1"/>
    </source>
</evidence>
<accession>A0A5M3VWQ8</accession>
<dbReference type="SUPFAM" id="SSF47413">
    <property type="entry name" value="lambda repressor-like DNA-binding domains"/>
    <property type="match status" value="1"/>
</dbReference>
<gene>
    <name evidence="2" type="ORF">Acor_33190</name>
</gene>
<dbReference type="Pfam" id="PF13560">
    <property type="entry name" value="HTH_31"/>
    <property type="match status" value="1"/>
</dbReference>
<reference evidence="2 3" key="1">
    <citation type="submission" date="2019-10" db="EMBL/GenBank/DDBJ databases">
        <title>Whole genome shotgun sequence of Acrocarpospora corrugata NBRC 13972.</title>
        <authorList>
            <person name="Ichikawa N."/>
            <person name="Kimura A."/>
            <person name="Kitahashi Y."/>
            <person name="Komaki H."/>
            <person name="Oguchi A."/>
        </authorList>
    </citation>
    <scope>NUCLEOTIDE SEQUENCE [LARGE SCALE GENOMIC DNA]</scope>
    <source>
        <strain evidence="2 3">NBRC 13972</strain>
    </source>
</reference>
<dbReference type="InterPro" id="IPR010982">
    <property type="entry name" value="Lambda_DNA-bd_dom_sf"/>
</dbReference>
<proteinExistence type="predicted"/>
<name>A0A5M3VWQ8_9ACTN</name>
<dbReference type="InterPro" id="IPR001387">
    <property type="entry name" value="Cro/C1-type_HTH"/>
</dbReference>
<evidence type="ECO:0000313" key="3">
    <source>
        <dbReference type="Proteomes" id="UP000334990"/>
    </source>
</evidence>
<comment type="caution">
    <text evidence="2">The sequence shown here is derived from an EMBL/GenBank/DDBJ whole genome shotgun (WGS) entry which is preliminary data.</text>
</comment>
<sequence>MTYPNSFGAVLHELRGKADWTLSRLAREVYYSKGHLSKIENGLKVPSPDLARRCDAVLKANGALIALAANDVSDPIESATAAIRPFAISMSVTGADMHTGEEAEGASLRFFRAAFDSVRLLGQTAHPRLVLPLVVTQTEALQALAGQAGGRTRLEWLALAARFAEYAGWMAQESGDNEAALSWTEQAVAMAAPGPDRDLESYAKIRRALITFYNNDAAQTVALARQAQLGTNAARIRGLAAQREAQGHALAGDYDACFRSLDQARELLADAEQSEAPVLGTTNLPDSVAMITGWCLYDLGRAREAAEVLDRECARLSPHALRTHARYGVRRARAHAAVGEIDHACQLTAELLDTVRLVRSATIGTDLRQLAHTLLRYQQSPSVRALHSRLMSSLRLS</sequence>
<dbReference type="EMBL" id="BLAD01000049">
    <property type="protein sequence ID" value="GES01255.1"/>
    <property type="molecule type" value="Genomic_DNA"/>
</dbReference>
<dbReference type="Gene3D" id="1.10.260.40">
    <property type="entry name" value="lambda repressor-like DNA-binding domains"/>
    <property type="match status" value="1"/>
</dbReference>
<dbReference type="GO" id="GO:0003677">
    <property type="term" value="F:DNA binding"/>
    <property type="evidence" value="ECO:0007669"/>
    <property type="project" value="InterPro"/>
</dbReference>
<dbReference type="AlphaFoldDB" id="A0A5M3VWQ8"/>
<dbReference type="PROSITE" id="PS50943">
    <property type="entry name" value="HTH_CROC1"/>
    <property type="match status" value="1"/>
</dbReference>
<dbReference type="SMART" id="SM00530">
    <property type="entry name" value="HTH_XRE"/>
    <property type="match status" value="1"/>
</dbReference>
<dbReference type="CDD" id="cd00093">
    <property type="entry name" value="HTH_XRE"/>
    <property type="match status" value="1"/>
</dbReference>
<protein>
    <submittedName>
        <fullName evidence="2">Transcriptional regulator</fullName>
    </submittedName>
</protein>
<evidence type="ECO:0000259" key="1">
    <source>
        <dbReference type="PROSITE" id="PS50943"/>
    </source>
</evidence>
<dbReference type="Proteomes" id="UP000334990">
    <property type="component" value="Unassembled WGS sequence"/>
</dbReference>